<evidence type="ECO:0000256" key="3">
    <source>
        <dbReference type="ARBA" id="ARBA00023134"/>
    </source>
</evidence>
<dbReference type="PANTHER" id="PTHR10218:SF302">
    <property type="entry name" value="GUANINE NUCLEOTIDE-BINDING PROTEIN ALPHA-5 SUBUNIT"/>
    <property type="match status" value="1"/>
</dbReference>
<dbReference type="Proteomes" id="UP000325113">
    <property type="component" value="Unassembled WGS sequence"/>
</dbReference>
<dbReference type="InterPro" id="IPR001019">
    <property type="entry name" value="Gprotein_alpha_su"/>
</dbReference>
<evidence type="ECO:0000313" key="9">
    <source>
        <dbReference type="EMBL" id="KAA0155050.1"/>
    </source>
</evidence>
<dbReference type="OrthoDB" id="5817230at2759"/>
<keyword evidence="3 5" id="KW-0342">GTP-binding</keyword>
<feature type="binding site" evidence="5">
    <location>
        <begin position="194"/>
        <end position="198"/>
    </location>
    <ligand>
        <name>GTP</name>
        <dbReference type="ChEBI" id="CHEBI:37565"/>
    </ligand>
</feature>
<feature type="binding site" evidence="5">
    <location>
        <begin position="44"/>
        <end position="49"/>
    </location>
    <ligand>
        <name>GTP</name>
        <dbReference type="ChEBI" id="CHEBI:37565"/>
    </ligand>
</feature>
<evidence type="ECO:0000313" key="7">
    <source>
        <dbReference type="EMBL" id="KAA0146752.1"/>
    </source>
</evidence>
<keyword evidence="12" id="KW-1185">Reference proteome</keyword>
<dbReference type="Proteomes" id="UP000324907">
    <property type="component" value="Unassembled WGS sequence"/>
</dbReference>
<evidence type="ECO:0000256" key="4">
    <source>
        <dbReference type="ARBA" id="ARBA00023224"/>
    </source>
</evidence>
<dbReference type="Proteomes" id="UP000323011">
    <property type="component" value="Unassembled WGS sequence"/>
</dbReference>
<dbReference type="PRINTS" id="PR00318">
    <property type="entry name" value="GPROTEINA"/>
</dbReference>
<evidence type="ECO:0000313" key="12">
    <source>
        <dbReference type="Proteomes" id="UP000323011"/>
    </source>
</evidence>
<keyword evidence="2 5" id="KW-0547">Nucleotide-binding</keyword>
<dbReference type="PROSITE" id="PS51882">
    <property type="entry name" value="G_ALPHA"/>
    <property type="match status" value="1"/>
</dbReference>
<feature type="binding site" evidence="5">
    <location>
        <begin position="263"/>
        <end position="266"/>
    </location>
    <ligand>
        <name>GTP</name>
        <dbReference type="ChEBI" id="CHEBI:37565"/>
    </ligand>
</feature>
<dbReference type="EMBL" id="VLTM01000178">
    <property type="protein sequence ID" value="KAA0146752.1"/>
    <property type="molecule type" value="Genomic_DNA"/>
</dbReference>
<dbReference type="AlphaFoldDB" id="A0A5A8C120"/>
<dbReference type="FunFam" id="3.40.50.300:FF:000051">
    <property type="entry name" value="Guanine nucleotide-binding protein subunit alpha"/>
    <property type="match status" value="1"/>
</dbReference>
<dbReference type="FunFam" id="3.40.50.300:FF:000692">
    <property type="entry name" value="Guanine nucleotide-binding protein subunit alpha"/>
    <property type="match status" value="1"/>
</dbReference>
<evidence type="ECO:0000256" key="5">
    <source>
        <dbReference type="PIRSR" id="PIRSR601019-1"/>
    </source>
</evidence>
<dbReference type="GO" id="GO:0003924">
    <property type="term" value="F:GTPase activity"/>
    <property type="evidence" value="ECO:0007669"/>
    <property type="project" value="InterPro"/>
</dbReference>
<evidence type="ECO:0000313" key="14">
    <source>
        <dbReference type="Proteomes" id="UP000325113"/>
    </source>
</evidence>
<evidence type="ECO:0000313" key="11">
    <source>
        <dbReference type="Proteomes" id="UP000322899"/>
    </source>
</evidence>
<name>A0A5A8C120_CAFRO</name>
<evidence type="ECO:0000256" key="1">
    <source>
        <dbReference type="ARBA" id="ARBA00022723"/>
    </source>
</evidence>
<keyword evidence="1 6" id="KW-0479">Metal-binding</keyword>
<keyword evidence="4" id="KW-0807">Transducer</keyword>
<dbReference type="GO" id="GO:0031683">
    <property type="term" value="F:G-protein beta/gamma-subunit complex binding"/>
    <property type="evidence" value="ECO:0007669"/>
    <property type="project" value="InterPro"/>
</dbReference>
<dbReference type="GO" id="GO:0046872">
    <property type="term" value="F:metal ion binding"/>
    <property type="evidence" value="ECO:0007669"/>
    <property type="project" value="UniProtKB-KW"/>
</dbReference>
<feature type="binding site" evidence="6">
    <location>
        <position position="48"/>
    </location>
    <ligand>
        <name>Mg(2+)</name>
        <dbReference type="ChEBI" id="CHEBI:18420"/>
    </ligand>
</feature>
<dbReference type="CDD" id="cd00066">
    <property type="entry name" value="G-alpha"/>
    <property type="match status" value="1"/>
</dbReference>
<evidence type="ECO:0000256" key="6">
    <source>
        <dbReference type="PIRSR" id="PIRSR601019-2"/>
    </source>
</evidence>
<dbReference type="SUPFAM" id="SSF52540">
    <property type="entry name" value="P-loop containing nucleoside triphosphate hydrolases"/>
    <property type="match status" value="1"/>
</dbReference>
<dbReference type="GO" id="GO:0005834">
    <property type="term" value="C:heterotrimeric G-protein complex"/>
    <property type="evidence" value="ECO:0007669"/>
    <property type="project" value="TreeGrafter"/>
</dbReference>
<feature type="binding site" evidence="5">
    <location>
        <position position="326"/>
    </location>
    <ligand>
        <name>GTP</name>
        <dbReference type="ChEBI" id="CHEBI:37565"/>
    </ligand>
</feature>
<sequence length="355" mass="40525">MGLCFSDAATKAIMDKSHKVDHDMDMRKREAERRIKLLLLGSGESGKSTIFKQMRILHGKGFSQDEREKMVEVIQQSIMAQMQVLVDMAEELDCSIADTKSAAAFGELDPSSYDSEAAEIVSSLWGDTGIQRAYELRSRFQLNDSAAYFFEKAQAIAAPDYIASTDDILHLRVKTMGIVEEEFVMGGTKFVMYDVGGQRNERKKWIHCFEDVTAVLFVAAISEYDQVLYEDVSQNRLEEALNLFDEIANSRWFDNTAMILFLNKRDKFEDKIRSVDIRQERPDGTVQFEDYTGGCSYANGLKYIIRLFISRNRNEDRELYYHVTTATNTENIDTVFKACKHIILKDNLAATGFLD</sequence>
<evidence type="ECO:0000313" key="8">
    <source>
        <dbReference type="EMBL" id="KAA0150567.1"/>
    </source>
</evidence>
<dbReference type="GO" id="GO:0005737">
    <property type="term" value="C:cytoplasm"/>
    <property type="evidence" value="ECO:0007669"/>
    <property type="project" value="TreeGrafter"/>
</dbReference>
<protein>
    <submittedName>
        <fullName evidence="7">Uncharacterized protein</fullName>
    </submittedName>
</protein>
<dbReference type="GO" id="GO:0001664">
    <property type="term" value="F:G protein-coupled receptor binding"/>
    <property type="evidence" value="ECO:0007669"/>
    <property type="project" value="TreeGrafter"/>
</dbReference>
<proteinExistence type="predicted"/>
<evidence type="ECO:0000256" key="2">
    <source>
        <dbReference type="ARBA" id="ARBA00022741"/>
    </source>
</evidence>
<feature type="binding site" evidence="6">
    <location>
        <position position="175"/>
    </location>
    <ligand>
        <name>Mg(2+)</name>
        <dbReference type="ChEBI" id="CHEBI:18420"/>
    </ligand>
</feature>
<dbReference type="InterPro" id="IPR027417">
    <property type="entry name" value="P-loop_NTPase"/>
</dbReference>
<dbReference type="Pfam" id="PF00503">
    <property type="entry name" value="G-alpha"/>
    <property type="match status" value="1"/>
</dbReference>
<dbReference type="OMA" id="FMAIQAM"/>
<dbReference type="Gene3D" id="3.40.50.300">
    <property type="entry name" value="P-loop containing nucleotide triphosphate hydrolases"/>
    <property type="match status" value="1"/>
</dbReference>
<dbReference type="SUPFAM" id="SSF47895">
    <property type="entry name" value="Transducin (alpha subunit), insertion domain"/>
    <property type="match status" value="1"/>
</dbReference>
<reference evidence="11 12" key="1">
    <citation type="submission" date="2019-07" db="EMBL/GenBank/DDBJ databases">
        <title>Genomes of Cafeteria roenbergensis.</title>
        <authorList>
            <person name="Fischer M.G."/>
            <person name="Hackl T."/>
            <person name="Roman M."/>
        </authorList>
    </citation>
    <scope>NUCLEOTIDE SEQUENCE [LARGE SCALE GENOMIC DNA]</scope>
    <source>
        <strain evidence="8 12">BVI</strain>
        <strain evidence="7 14">Cflag</strain>
        <strain evidence="10 11">E4-10P</strain>
        <strain evidence="9 13">RCC970-E3</strain>
    </source>
</reference>
<dbReference type="GO" id="GO:0007188">
    <property type="term" value="P:adenylate cyclase-modulating G protein-coupled receptor signaling pathway"/>
    <property type="evidence" value="ECO:0007669"/>
    <property type="project" value="TreeGrafter"/>
</dbReference>
<evidence type="ECO:0000313" key="13">
    <source>
        <dbReference type="Proteomes" id="UP000324907"/>
    </source>
</evidence>
<comment type="caution">
    <text evidence="7">The sequence shown here is derived from an EMBL/GenBank/DDBJ whole genome shotgun (WGS) entry which is preliminary data.</text>
</comment>
<dbReference type="EMBL" id="VLTO01000011">
    <property type="protein sequence ID" value="KAA0175956.1"/>
    <property type="molecule type" value="Genomic_DNA"/>
</dbReference>
<gene>
    <name evidence="10" type="ORF">FNF27_02677</name>
    <name evidence="9" type="ORF">FNF28_06761</name>
    <name evidence="8" type="ORF">FNF29_05142</name>
    <name evidence="7" type="ORF">FNF31_07705</name>
</gene>
<organism evidence="7 14">
    <name type="scientific">Cafeteria roenbergensis</name>
    <name type="common">Marine flagellate</name>
    <dbReference type="NCBI Taxonomy" id="33653"/>
    <lineage>
        <taxon>Eukaryota</taxon>
        <taxon>Sar</taxon>
        <taxon>Stramenopiles</taxon>
        <taxon>Bigyra</taxon>
        <taxon>Opalozoa</taxon>
        <taxon>Bicosoecida</taxon>
        <taxon>Cafeteriaceae</taxon>
        <taxon>Cafeteria</taxon>
    </lineage>
</organism>
<keyword evidence="6" id="KW-0460">Magnesium</keyword>
<dbReference type="SMART" id="SM00275">
    <property type="entry name" value="G_alpha"/>
    <property type="match status" value="1"/>
</dbReference>
<dbReference type="GO" id="GO:0005525">
    <property type="term" value="F:GTP binding"/>
    <property type="evidence" value="ECO:0007669"/>
    <property type="project" value="UniProtKB-KW"/>
</dbReference>
<feature type="binding site" evidence="5">
    <location>
        <begin position="144"/>
        <end position="145"/>
    </location>
    <ligand>
        <name>GTP</name>
        <dbReference type="ChEBI" id="CHEBI:37565"/>
    </ligand>
</feature>
<accession>A0A5A8C120</accession>
<feature type="binding site" evidence="5">
    <location>
        <begin position="169"/>
        <end position="175"/>
    </location>
    <ligand>
        <name>GTP</name>
        <dbReference type="ChEBI" id="CHEBI:37565"/>
    </ligand>
</feature>
<dbReference type="EMBL" id="VLTN01000033">
    <property type="protein sequence ID" value="KAA0150567.1"/>
    <property type="molecule type" value="Genomic_DNA"/>
</dbReference>
<dbReference type="Proteomes" id="UP000322899">
    <property type="component" value="Unassembled WGS sequence"/>
</dbReference>
<dbReference type="Gene3D" id="1.10.400.10">
    <property type="entry name" value="GI Alpha 1, domain 2-like"/>
    <property type="match status" value="1"/>
</dbReference>
<dbReference type="PANTHER" id="PTHR10218">
    <property type="entry name" value="GTP-BINDING PROTEIN ALPHA SUBUNIT"/>
    <property type="match status" value="1"/>
</dbReference>
<evidence type="ECO:0000313" key="10">
    <source>
        <dbReference type="EMBL" id="KAA0175956.1"/>
    </source>
</evidence>
<dbReference type="EMBL" id="VLTL01000185">
    <property type="protein sequence ID" value="KAA0155050.1"/>
    <property type="molecule type" value="Genomic_DNA"/>
</dbReference>
<dbReference type="InterPro" id="IPR011025">
    <property type="entry name" value="GproteinA_insert"/>
</dbReference>